<accession>A0AAP0D8F0</accession>
<dbReference type="Pfam" id="PF00929">
    <property type="entry name" value="RNase_T"/>
    <property type="match status" value="1"/>
</dbReference>
<evidence type="ECO:0000256" key="7">
    <source>
        <dbReference type="SAM" id="MobiDB-lite"/>
    </source>
</evidence>
<keyword evidence="10" id="KW-1185">Reference proteome</keyword>
<keyword evidence="2" id="KW-0540">Nuclease</keyword>
<dbReference type="PANTHER" id="PTHR30231:SF4">
    <property type="entry name" value="PROTEIN NEN2"/>
    <property type="match status" value="1"/>
</dbReference>
<keyword evidence="4" id="KW-0378">Hydrolase</keyword>
<keyword evidence="6" id="KW-0460">Magnesium</keyword>
<dbReference type="AlphaFoldDB" id="A0AAP0D8F0"/>
<comment type="cofactor">
    <cofactor evidence="1">
        <name>Mg(2+)</name>
        <dbReference type="ChEBI" id="CHEBI:18420"/>
    </cofactor>
</comment>
<evidence type="ECO:0000313" key="10">
    <source>
        <dbReference type="Proteomes" id="UP001408789"/>
    </source>
</evidence>
<dbReference type="FunFam" id="3.30.420.10:FF:000040">
    <property type="entry name" value="Exonuclease family protein"/>
    <property type="match status" value="1"/>
</dbReference>
<dbReference type="InterPro" id="IPR036397">
    <property type="entry name" value="RNaseH_sf"/>
</dbReference>
<reference evidence="9 10" key="1">
    <citation type="submission" date="2024-04" db="EMBL/GenBank/DDBJ databases">
        <title>The reference genome of an endangered Asteraceae, Deinandra increscens subsp. villosa, native to the Central Coast of California.</title>
        <authorList>
            <person name="Guilliams M."/>
            <person name="Hasenstab-Lehman K."/>
            <person name="Meyer R."/>
            <person name="Mcevoy S."/>
        </authorList>
    </citation>
    <scope>NUCLEOTIDE SEQUENCE [LARGE SCALE GENOMIC DNA]</scope>
    <source>
        <tissue evidence="9">Leaf</tissue>
    </source>
</reference>
<sequence length="464" mass="50290">MGSSGVDRSEMVFFDLETTIPPRLGHAYAILEFGSILVCPKKLTELDSYCTLVRPLDLSLISPASIRSNGITADDVVSSPTFSEIADKVYDILNGRVWVGHNIDMFDCARLKEAYEQINRPPPVPKRTIDTLTLLTQTFGRRAGNMKMASLAAYFGLGKQSHRSLADIRMNLEVVKLCATVLFLESSQQDTENNQASPNASTITSSNRNSSLEGAGLNISPLSSTVNHTLPPNLPSPSVNKKESDTLQSNEAMVGGLSSTIASNALSSHTEFIDPDSVSLASITVTVAPFSKGPNRIQILHRGIPMQIRCDGMKIQSGLTTQFVDHVGNPSPSFVVDANCSKLGNILDACDNIAKSFVDSDGNSEWGPVVSRKPDSNNSPTIRLHLLTAVEDASKWITEVYYKNSSSILSTQQLVSSQYAEVAEVDSLFRPGALVDAYFSVDPYSFQQNAGIRLVAKKLIIHST</sequence>
<keyword evidence="5" id="KW-0269">Exonuclease</keyword>
<proteinExistence type="predicted"/>
<feature type="domain" description="Exonuclease" evidence="8">
    <location>
        <begin position="10"/>
        <end position="184"/>
    </location>
</feature>
<dbReference type="SUPFAM" id="SSF53098">
    <property type="entry name" value="Ribonuclease H-like"/>
    <property type="match status" value="1"/>
</dbReference>
<gene>
    <name evidence="9" type="ORF">SSX86_013886</name>
</gene>
<dbReference type="PANTHER" id="PTHR30231">
    <property type="entry name" value="DNA POLYMERASE III SUBUNIT EPSILON"/>
    <property type="match status" value="1"/>
</dbReference>
<organism evidence="9 10">
    <name type="scientific">Deinandra increscens subsp. villosa</name>
    <dbReference type="NCBI Taxonomy" id="3103831"/>
    <lineage>
        <taxon>Eukaryota</taxon>
        <taxon>Viridiplantae</taxon>
        <taxon>Streptophyta</taxon>
        <taxon>Embryophyta</taxon>
        <taxon>Tracheophyta</taxon>
        <taxon>Spermatophyta</taxon>
        <taxon>Magnoliopsida</taxon>
        <taxon>eudicotyledons</taxon>
        <taxon>Gunneridae</taxon>
        <taxon>Pentapetalae</taxon>
        <taxon>asterids</taxon>
        <taxon>campanulids</taxon>
        <taxon>Asterales</taxon>
        <taxon>Asteraceae</taxon>
        <taxon>Asteroideae</taxon>
        <taxon>Heliantheae alliance</taxon>
        <taxon>Madieae</taxon>
        <taxon>Madiinae</taxon>
        <taxon>Deinandra</taxon>
    </lineage>
</organism>
<evidence type="ECO:0000256" key="1">
    <source>
        <dbReference type="ARBA" id="ARBA00001946"/>
    </source>
</evidence>
<dbReference type="GO" id="GO:0046872">
    <property type="term" value="F:metal ion binding"/>
    <property type="evidence" value="ECO:0007669"/>
    <property type="project" value="UniProtKB-KW"/>
</dbReference>
<evidence type="ECO:0000256" key="4">
    <source>
        <dbReference type="ARBA" id="ARBA00022801"/>
    </source>
</evidence>
<dbReference type="GO" id="GO:0008408">
    <property type="term" value="F:3'-5' exonuclease activity"/>
    <property type="evidence" value="ECO:0007669"/>
    <property type="project" value="TreeGrafter"/>
</dbReference>
<comment type="caution">
    <text evidence="9">The sequence shown here is derived from an EMBL/GenBank/DDBJ whole genome shotgun (WGS) entry which is preliminary data.</text>
</comment>
<dbReference type="CDD" id="cd06127">
    <property type="entry name" value="DEDDh"/>
    <property type="match status" value="1"/>
</dbReference>
<evidence type="ECO:0000313" key="9">
    <source>
        <dbReference type="EMBL" id="KAK9066563.1"/>
    </source>
</evidence>
<evidence type="ECO:0000259" key="8">
    <source>
        <dbReference type="SMART" id="SM00479"/>
    </source>
</evidence>
<evidence type="ECO:0000256" key="5">
    <source>
        <dbReference type="ARBA" id="ARBA00022839"/>
    </source>
</evidence>
<dbReference type="Proteomes" id="UP001408789">
    <property type="component" value="Unassembled WGS sequence"/>
</dbReference>
<evidence type="ECO:0000256" key="6">
    <source>
        <dbReference type="ARBA" id="ARBA00022842"/>
    </source>
</evidence>
<keyword evidence="3" id="KW-0479">Metal-binding</keyword>
<dbReference type="GO" id="GO:0003676">
    <property type="term" value="F:nucleic acid binding"/>
    <property type="evidence" value="ECO:0007669"/>
    <property type="project" value="InterPro"/>
</dbReference>
<feature type="region of interest" description="Disordered" evidence="7">
    <location>
        <begin position="188"/>
        <end position="248"/>
    </location>
</feature>
<name>A0AAP0D8F0_9ASTR</name>
<protein>
    <recommendedName>
        <fullName evidence="8">Exonuclease domain-containing protein</fullName>
    </recommendedName>
</protein>
<evidence type="ECO:0000256" key="2">
    <source>
        <dbReference type="ARBA" id="ARBA00022722"/>
    </source>
</evidence>
<dbReference type="InterPro" id="IPR012337">
    <property type="entry name" value="RNaseH-like_sf"/>
</dbReference>
<feature type="compositionally biased region" description="Polar residues" evidence="7">
    <location>
        <begin position="188"/>
        <end position="212"/>
    </location>
</feature>
<evidence type="ECO:0000256" key="3">
    <source>
        <dbReference type="ARBA" id="ARBA00022723"/>
    </source>
</evidence>
<feature type="compositionally biased region" description="Polar residues" evidence="7">
    <location>
        <begin position="220"/>
        <end position="230"/>
    </location>
</feature>
<dbReference type="Gene3D" id="3.30.420.10">
    <property type="entry name" value="Ribonuclease H-like superfamily/Ribonuclease H"/>
    <property type="match status" value="1"/>
</dbReference>
<dbReference type="EMBL" id="JBCNJP010000015">
    <property type="protein sequence ID" value="KAK9066563.1"/>
    <property type="molecule type" value="Genomic_DNA"/>
</dbReference>
<dbReference type="SMART" id="SM00479">
    <property type="entry name" value="EXOIII"/>
    <property type="match status" value="1"/>
</dbReference>
<dbReference type="InterPro" id="IPR013520">
    <property type="entry name" value="Ribonucl_H"/>
</dbReference>